<keyword evidence="8" id="KW-1185">Reference proteome</keyword>
<proteinExistence type="inferred from homology"/>
<dbReference type="RefSeq" id="WP_302079928.1">
    <property type="nucleotide sequence ID" value="NZ_JAUKWQ010000022.1"/>
</dbReference>
<dbReference type="InterPro" id="IPR052156">
    <property type="entry name" value="BCAA_Transport_ATP-bd_LivF"/>
</dbReference>
<accession>A0ABT8T4L3</accession>
<evidence type="ECO:0000256" key="5">
    <source>
        <dbReference type="ARBA" id="ARBA00022970"/>
    </source>
</evidence>
<dbReference type="EMBL" id="JAUKWQ010000022">
    <property type="protein sequence ID" value="MDO1585677.1"/>
    <property type="molecule type" value="Genomic_DNA"/>
</dbReference>
<protein>
    <submittedName>
        <fullName evidence="7">ABC transporter ATP-binding protein</fullName>
    </submittedName>
</protein>
<gene>
    <name evidence="7" type="ORF">Q2T52_26630</name>
</gene>
<organism evidence="7 8">
    <name type="scientific">Rhizobium oryzicola</name>
    <dbReference type="NCBI Taxonomy" id="1232668"/>
    <lineage>
        <taxon>Bacteria</taxon>
        <taxon>Pseudomonadati</taxon>
        <taxon>Pseudomonadota</taxon>
        <taxon>Alphaproteobacteria</taxon>
        <taxon>Hyphomicrobiales</taxon>
        <taxon>Rhizobiaceae</taxon>
        <taxon>Rhizobium/Agrobacterium group</taxon>
        <taxon>Rhizobium</taxon>
    </lineage>
</organism>
<evidence type="ECO:0000256" key="3">
    <source>
        <dbReference type="ARBA" id="ARBA00022741"/>
    </source>
</evidence>
<keyword evidence="4 7" id="KW-0067">ATP-binding</keyword>
<dbReference type="PANTHER" id="PTHR43820:SF4">
    <property type="entry name" value="HIGH-AFFINITY BRANCHED-CHAIN AMINO ACID TRANSPORT ATP-BINDING PROTEIN LIVF"/>
    <property type="match status" value="1"/>
</dbReference>
<dbReference type="Pfam" id="PF00005">
    <property type="entry name" value="ABC_tran"/>
    <property type="match status" value="1"/>
</dbReference>
<reference evidence="7" key="1">
    <citation type="journal article" date="2015" name="Int. J. Syst. Evol. Microbiol.">
        <title>Rhizobium oryzicola sp. nov., potential plant-growth-promoting endophytic bacteria isolated from rice roots.</title>
        <authorList>
            <person name="Zhang X.X."/>
            <person name="Gao J.S."/>
            <person name="Cao Y.H."/>
            <person name="Sheirdil R.A."/>
            <person name="Wang X.C."/>
            <person name="Zhang L."/>
        </authorList>
    </citation>
    <scope>NUCLEOTIDE SEQUENCE</scope>
    <source>
        <strain evidence="7">05753</strain>
    </source>
</reference>
<keyword evidence="3" id="KW-0547">Nucleotide-binding</keyword>
<sequence>MTLVVENLISGYGAVPVLHGITFRQEPGEIVGIVGNNGMGKTTLLKTLMGLLATKGGSTSFHGTDFANLPAHRRSRIGFGYVPQGASGFPNLSVLESLQLATVVGPGGRAKGIDEILELFPELSKYLNRSSSALSGGERQMLSIARAVIRSPKLLLLDELSEGVQPSIVEKLAERLVHLHATENIGILVVDQELGFVASVAKRALVIHKGRISHEISAERLSDLDLLGGSIRSSSCGSFST</sequence>
<comment type="similarity">
    <text evidence="1">Belongs to the ABC transporter superfamily.</text>
</comment>
<dbReference type="SMART" id="SM00382">
    <property type="entry name" value="AAA"/>
    <property type="match status" value="1"/>
</dbReference>
<dbReference type="InterPro" id="IPR003439">
    <property type="entry name" value="ABC_transporter-like_ATP-bd"/>
</dbReference>
<evidence type="ECO:0000256" key="4">
    <source>
        <dbReference type="ARBA" id="ARBA00022840"/>
    </source>
</evidence>
<dbReference type="Proteomes" id="UP001169006">
    <property type="component" value="Unassembled WGS sequence"/>
</dbReference>
<keyword evidence="2" id="KW-0813">Transport</keyword>
<evidence type="ECO:0000313" key="7">
    <source>
        <dbReference type="EMBL" id="MDO1585677.1"/>
    </source>
</evidence>
<evidence type="ECO:0000313" key="8">
    <source>
        <dbReference type="Proteomes" id="UP001169006"/>
    </source>
</evidence>
<dbReference type="InterPro" id="IPR017871">
    <property type="entry name" value="ABC_transporter-like_CS"/>
</dbReference>
<keyword evidence="5" id="KW-0029">Amino-acid transport</keyword>
<evidence type="ECO:0000256" key="2">
    <source>
        <dbReference type="ARBA" id="ARBA00022448"/>
    </source>
</evidence>
<dbReference type="InterPro" id="IPR027417">
    <property type="entry name" value="P-loop_NTPase"/>
</dbReference>
<feature type="domain" description="ABC transporter" evidence="6">
    <location>
        <begin position="3"/>
        <end position="234"/>
    </location>
</feature>
<name>A0ABT8T4L3_9HYPH</name>
<dbReference type="PROSITE" id="PS50893">
    <property type="entry name" value="ABC_TRANSPORTER_2"/>
    <property type="match status" value="1"/>
</dbReference>
<dbReference type="SUPFAM" id="SSF52540">
    <property type="entry name" value="P-loop containing nucleoside triphosphate hydrolases"/>
    <property type="match status" value="1"/>
</dbReference>
<dbReference type="Gene3D" id="3.40.50.300">
    <property type="entry name" value="P-loop containing nucleotide triphosphate hydrolases"/>
    <property type="match status" value="1"/>
</dbReference>
<reference evidence="7" key="2">
    <citation type="submission" date="2023-07" db="EMBL/GenBank/DDBJ databases">
        <authorList>
            <person name="Sun H."/>
        </authorList>
    </citation>
    <scope>NUCLEOTIDE SEQUENCE</scope>
    <source>
        <strain evidence="7">05753</strain>
    </source>
</reference>
<dbReference type="PANTHER" id="PTHR43820">
    <property type="entry name" value="HIGH-AFFINITY BRANCHED-CHAIN AMINO ACID TRANSPORT ATP-BINDING PROTEIN LIVF"/>
    <property type="match status" value="1"/>
</dbReference>
<evidence type="ECO:0000256" key="1">
    <source>
        <dbReference type="ARBA" id="ARBA00005417"/>
    </source>
</evidence>
<dbReference type="InterPro" id="IPR003593">
    <property type="entry name" value="AAA+_ATPase"/>
</dbReference>
<dbReference type="PROSITE" id="PS00211">
    <property type="entry name" value="ABC_TRANSPORTER_1"/>
    <property type="match status" value="1"/>
</dbReference>
<dbReference type="CDD" id="cd03224">
    <property type="entry name" value="ABC_TM1139_LivF_branched"/>
    <property type="match status" value="1"/>
</dbReference>
<dbReference type="GO" id="GO:0005524">
    <property type="term" value="F:ATP binding"/>
    <property type="evidence" value="ECO:0007669"/>
    <property type="project" value="UniProtKB-KW"/>
</dbReference>
<evidence type="ECO:0000259" key="6">
    <source>
        <dbReference type="PROSITE" id="PS50893"/>
    </source>
</evidence>
<comment type="caution">
    <text evidence="7">The sequence shown here is derived from an EMBL/GenBank/DDBJ whole genome shotgun (WGS) entry which is preliminary data.</text>
</comment>